<comment type="caution">
    <text evidence="2">The sequence shown here is derived from an EMBL/GenBank/DDBJ whole genome shotgun (WGS) entry which is preliminary data.</text>
</comment>
<keyword evidence="1" id="KW-0472">Membrane</keyword>
<accession>A0A941D1L5</accession>
<organism evidence="2 3">
    <name type="scientific">Phenylobacterium glaciei</name>
    <dbReference type="NCBI Taxonomy" id="2803784"/>
    <lineage>
        <taxon>Bacteria</taxon>
        <taxon>Pseudomonadati</taxon>
        <taxon>Pseudomonadota</taxon>
        <taxon>Alphaproteobacteria</taxon>
        <taxon>Caulobacterales</taxon>
        <taxon>Caulobacteraceae</taxon>
        <taxon>Phenylobacterium</taxon>
    </lineage>
</organism>
<feature type="transmembrane region" description="Helical" evidence="1">
    <location>
        <begin position="35"/>
        <end position="56"/>
    </location>
</feature>
<dbReference type="EMBL" id="JAGSGD010000001">
    <property type="protein sequence ID" value="MBR7620262.1"/>
    <property type="molecule type" value="Genomic_DNA"/>
</dbReference>
<reference evidence="2" key="1">
    <citation type="submission" date="2021-04" db="EMBL/GenBank/DDBJ databases">
        <title>Draft genome assembly of strain Phenylobacterium sp. 20VBR1 using MiniION and Illumina platforms.</title>
        <authorList>
            <person name="Thomas F.A."/>
            <person name="Krishnan K.P."/>
            <person name="Sinha R.K."/>
        </authorList>
    </citation>
    <scope>NUCLEOTIDE SEQUENCE</scope>
    <source>
        <strain evidence="2">20VBR1</strain>
    </source>
</reference>
<gene>
    <name evidence="2" type="ORF">JKL49_12765</name>
</gene>
<name>A0A941D1L5_9CAUL</name>
<feature type="transmembrane region" description="Helical" evidence="1">
    <location>
        <begin position="115"/>
        <end position="139"/>
    </location>
</feature>
<evidence type="ECO:0000256" key="1">
    <source>
        <dbReference type="SAM" id="Phobius"/>
    </source>
</evidence>
<proteinExistence type="predicted"/>
<evidence type="ECO:0000313" key="3">
    <source>
        <dbReference type="Proteomes" id="UP000622580"/>
    </source>
</evidence>
<dbReference type="AlphaFoldDB" id="A0A941D1L5"/>
<evidence type="ECO:0000313" key="2">
    <source>
        <dbReference type="EMBL" id="MBR7620262.1"/>
    </source>
</evidence>
<keyword evidence="1" id="KW-0812">Transmembrane</keyword>
<sequence length="146" mass="15314">MIALGLLLAPFGLAYFSLNPRFGMADGLAGDSARLIAAVIVPIAAAYSVSVIFPSLSFLQSQPIPRNTSRLISASRVFLVAVFGCGLSLVLSVLLSSFVWWLAVVQFGREGGAVISALLMIFMALASVLAAPLLGVMFAKRGPEAR</sequence>
<keyword evidence="1" id="KW-1133">Transmembrane helix</keyword>
<feature type="transmembrane region" description="Helical" evidence="1">
    <location>
        <begin position="77"/>
        <end position="103"/>
    </location>
</feature>
<dbReference type="RefSeq" id="WP_215340980.1">
    <property type="nucleotide sequence ID" value="NZ_JAGSGD010000001.1"/>
</dbReference>
<keyword evidence="3" id="KW-1185">Reference proteome</keyword>
<dbReference type="Proteomes" id="UP000622580">
    <property type="component" value="Unassembled WGS sequence"/>
</dbReference>
<protein>
    <submittedName>
        <fullName evidence="2">Uncharacterized protein</fullName>
    </submittedName>
</protein>